<accession>Q1PWB5</accession>
<gene>
    <name evidence="2" type="ORF">KsCSTR_46130</name>
    <name evidence="3" type="ORF">KSMBR1_2441</name>
    <name evidence="1" type="ORF">kustc0782</name>
</gene>
<proteinExistence type="predicted"/>
<reference evidence="1" key="1">
    <citation type="journal article" date="2006" name="Nature">
        <title>Deciphering the evolution and metabolism of an anammox bacterium from a community genome.</title>
        <authorList>
            <person name="Strous M."/>
            <person name="Pelletier E."/>
            <person name="Mangenot S."/>
            <person name="Rattei T."/>
            <person name="Lehner A."/>
            <person name="Taylor M.W."/>
            <person name="Horn M."/>
            <person name="Daims H."/>
            <person name="Bartol-Mavel D."/>
            <person name="Wincker P."/>
            <person name="Barbe V."/>
            <person name="Fonknechten N."/>
            <person name="Vallenet D."/>
            <person name="Segurens B."/>
            <person name="Schenowitz-Truong C."/>
            <person name="Medigue C."/>
            <person name="Collingro A."/>
            <person name="Snel B."/>
            <person name="Dutilh B.E."/>
            <person name="OpDenCamp H.J.M."/>
            <person name="vanDerDrift C."/>
            <person name="Cirpus I."/>
            <person name="vanDePas-Schoonen K.T."/>
            <person name="Harhangi H.R."/>
            <person name="vanNiftrik L."/>
            <person name="Schmid M."/>
            <person name="Keltjens J."/>
            <person name="vanDeVossenberg J."/>
            <person name="Kartal B."/>
            <person name="Meier H."/>
            <person name="Frishman D."/>
            <person name="Huynen M.A."/>
            <person name="Mewes H."/>
            <person name="Weissenbach J."/>
            <person name="Jetten M.S.M."/>
            <person name="Wagner M."/>
            <person name="LePaslier D."/>
        </authorList>
    </citation>
    <scope>NUCLEOTIDE SEQUENCE</scope>
</reference>
<protein>
    <submittedName>
        <fullName evidence="1">Uncharacterized protein</fullName>
    </submittedName>
</protein>
<keyword evidence="4" id="KW-1185">Reference proteome</keyword>
<dbReference type="Proteomes" id="UP000221734">
    <property type="component" value="Chromosome Kuenenia_stuttgartiensis_MBR1"/>
</dbReference>
<reference evidence="2 5" key="5">
    <citation type="submission" date="2020-02" db="EMBL/GenBank/DDBJ databases">
        <title>Newly sequenced genome of strain CSTR1 showed variability in Candidatus Kuenenia stuttgartiensis genomes.</title>
        <authorList>
            <person name="Ding C."/>
            <person name="Adrian L."/>
        </authorList>
    </citation>
    <scope>NUCLEOTIDE SEQUENCE [LARGE SCALE GENOMIC DNA]</scope>
    <source>
        <strain evidence="2 5">CSTR1</strain>
    </source>
</reference>
<dbReference type="AlphaFoldDB" id="Q1PWB5"/>
<dbReference type="EMBL" id="CT573073">
    <property type="protein sequence ID" value="CAJ71527.1"/>
    <property type="molecule type" value="Genomic_DNA"/>
</dbReference>
<reference evidence="4" key="4">
    <citation type="submission" date="2017-10" db="EMBL/GenBank/DDBJ databases">
        <authorList>
            <person name="Frank J."/>
        </authorList>
    </citation>
    <scope>NUCLEOTIDE SEQUENCE [LARGE SCALE GENOMIC DNA]</scope>
</reference>
<evidence type="ECO:0000313" key="5">
    <source>
        <dbReference type="Proteomes" id="UP000501926"/>
    </source>
</evidence>
<evidence type="ECO:0000313" key="1">
    <source>
        <dbReference type="EMBL" id="CAJ71527.1"/>
    </source>
</evidence>
<evidence type="ECO:0000313" key="4">
    <source>
        <dbReference type="Proteomes" id="UP000221734"/>
    </source>
</evidence>
<dbReference type="Proteomes" id="UP000501926">
    <property type="component" value="Chromosome"/>
</dbReference>
<organism evidence="1">
    <name type="scientific">Kuenenia stuttgartiensis</name>
    <dbReference type="NCBI Taxonomy" id="174633"/>
    <lineage>
        <taxon>Bacteria</taxon>
        <taxon>Pseudomonadati</taxon>
        <taxon>Planctomycetota</taxon>
        <taxon>Candidatus Brocadiia</taxon>
        <taxon>Candidatus Brocadiales</taxon>
        <taxon>Candidatus Brocadiaceae</taxon>
        <taxon>Candidatus Kuenenia</taxon>
    </lineage>
</organism>
<name>Q1PWB5_KUEST</name>
<dbReference type="EMBL" id="CP049055">
    <property type="protein sequence ID" value="QII13992.1"/>
    <property type="molecule type" value="Genomic_DNA"/>
</dbReference>
<reference evidence="3" key="3">
    <citation type="submission" date="2017-10" db="EMBL/GenBank/DDBJ databases">
        <authorList>
            <person name="Banno H."/>
            <person name="Chua N.-H."/>
        </authorList>
    </citation>
    <scope>NUCLEOTIDE SEQUENCE [LARGE SCALE GENOMIC DNA]</scope>
    <source>
        <strain evidence="3">Kuenenia_mbr1_ru-nijmegen</strain>
    </source>
</reference>
<dbReference type="EMBL" id="LT934425">
    <property type="protein sequence ID" value="SOH04928.1"/>
    <property type="molecule type" value="Genomic_DNA"/>
</dbReference>
<sequence>MFAAQCRDEAFARFGYERMYDNLRQMLRPLLFQKTKMLQIINRIVIYRRKDGSYIILTRKYACVKL</sequence>
<evidence type="ECO:0000313" key="3">
    <source>
        <dbReference type="EMBL" id="SOH04928.1"/>
    </source>
</evidence>
<evidence type="ECO:0000313" key="2">
    <source>
        <dbReference type="EMBL" id="QII13992.1"/>
    </source>
</evidence>
<dbReference type="KEGG" id="kst:KSMBR1_2441"/>
<reference evidence="1" key="2">
    <citation type="submission" date="2006-01" db="EMBL/GenBank/DDBJ databases">
        <authorList>
            <person name="Genoscope"/>
        </authorList>
    </citation>
    <scope>NUCLEOTIDE SEQUENCE</scope>
</reference>